<dbReference type="PANTHER" id="PTHR11557:SF0">
    <property type="entry name" value="PORPHOBILINOGEN DEAMINASE"/>
    <property type="match status" value="1"/>
</dbReference>
<keyword evidence="10" id="KW-1185">Reference proteome</keyword>
<reference evidence="9 10" key="1">
    <citation type="submission" date="2021-06" db="EMBL/GenBank/DDBJ databases">
        <title>Halomicroarcula sp. a new haloarchaeum isolated from saline soil.</title>
        <authorList>
            <person name="Duran-Viseras A."/>
            <person name="Sanchez-Porro C."/>
            <person name="Ventosa A."/>
        </authorList>
    </citation>
    <scope>NUCLEOTIDE SEQUENCE [LARGE SCALE GENOMIC DNA]</scope>
    <source>
        <strain evidence="9 10">F27</strain>
    </source>
</reference>
<comment type="similarity">
    <text evidence="2">Belongs to the HMBS family.</text>
</comment>
<accession>A0AAW4PEF8</accession>
<dbReference type="AlphaFoldDB" id="A0AAW4PEF8"/>
<dbReference type="InterPro" id="IPR036803">
    <property type="entry name" value="Porphobilinogen_deaminase_C_sf"/>
</dbReference>
<dbReference type="PRINTS" id="PR00151">
    <property type="entry name" value="PORPHBDMNASE"/>
</dbReference>
<dbReference type="Pfam" id="PF01379">
    <property type="entry name" value="Porphobil_deam"/>
    <property type="match status" value="2"/>
</dbReference>
<name>A0AAW4PEF8_9EURY</name>
<dbReference type="PANTHER" id="PTHR11557">
    <property type="entry name" value="PORPHOBILINOGEN DEAMINASE"/>
    <property type="match status" value="1"/>
</dbReference>
<dbReference type="GO" id="GO:0005737">
    <property type="term" value="C:cytoplasm"/>
    <property type="evidence" value="ECO:0007669"/>
    <property type="project" value="UniProtKB-UniRule"/>
</dbReference>
<dbReference type="InterPro" id="IPR000860">
    <property type="entry name" value="HemC"/>
</dbReference>
<dbReference type="InterPro" id="IPR022419">
    <property type="entry name" value="Porphobilin_deaminase_cofac_BS"/>
</dbReference>
<feature type="compositionally biased region" description="Basic and acidic residues" evidence="6">
    <location>
        <begin position="165"/>
        <end position="184"/>
    </location>
</feature>
<evidence type="ECO:0000259" key="7">
    <source>
        <dbReference type="Pfam" id="PF01379"/>
    </source>
</evidence>
<dbReference type="EC" id="2.5.1.61" evidence="5"/>
<evidence type="ECO:0000313" key="10">
    <source>
        <dbReference type="Proteomes" id="UP001430455"/>
    </source>
</evidence>
<organism evidence="9 10">
    <name type="scientific">Haloarcula nitratireducens</name>
    <dbReference type="NCBI Taxonomy" id="2487749"/>
    <lineage>
        <taxon>Archaea</taxon>
        <taxon>Methanobacteriati</taxon>
        <taxon>Methanobacteriota</taxon>
        <taxon>Stenosarchaea group</taxon>
        <taxon>Halobacteria</taxon>
        <taxon>Halobacteriales</taxon>
        <taxon>Haloarculaceae</taxon>
        <taxon>Haloarcula</taxon>
    </lineage>
</organism>
<evidence type="ECO:0000256" key="1">
    <source>
        <dbReference type="ARBA" id="ARBA00001916"/>
    </source>
</evidence>
<keyword evidence="3 9" id="KW-0808">Transferase</keyword>
<dbReference type="GO" id="GO:0004418">
    <property type="term" value="F:hydroxymethylbilane synthase activity"/>
    <property type="evidence" value="ECO:0007669"/>
    <property type="project" value="UniProtKB-UniRule"/>
</dbReference>
<keyword evidence="4" id="KW-0627">Porphyrin biosynthesis</keyword>
<dbReference type="Pfam" id="PF03900">
    <property type="entry name" value="Porphobil_deamC"/>
    <property type="match status" value="1"/>
</dbReference>
<dbReference type="SUPFAM" id="SSF54782">
    <property type="entry name" value="Porphobilinogen deaminase (hydroxymethylbilane synthase), C-terminal domain"/>
    <property type="match status" value="1"/>
</dbReference>
<evidence type="ECO:0000256" key="3">
    <source>
        <dbReference type="ARBA" id="ARBA00022679"/>
    </source>
</evidence>
<evidence type="ECO:0000313" key="9">
    <source>
        <dbReference type="EMBL" id="MBX0296269.1"/>
    </source>
</evidence>
<evidence type="ECO:0000256" key="4">
    <source>
        <dbReference type="ARBA" id="ARBA00023244"/>
    </source>
</evidence>
<evidence type="ECO:0000256" key="6">
    <source>
        <dbReference type="SAM" id="MobiDB-lite"/>
    </source>
</evidence>
<dbReference type="InterPro" id="IPR022417">
    <property type="entry name" value="Porphobilin_deaminase_N"/>
</dbReference>
<dbReference type="Gene3D" id="3.40.190.10">
    <property type="entry name" value="Periplasmic binding protein-like II"/>
    <property type="match status" value="1"/>
</dbReference>
<evidence type="ECO:0000256" key="5">
    <source>
        <dbReference type="NCBIfam" id="TIGR00212"/>
    </source>
</evidence>
<feature type="domain" description="Porphobilinogen deaminase C-terminal" evidence="8">
    <location>
        <begin position="283"/>
        <end position="350"/>
    </location>
</feature>
<dbReference type="Gene3D" id="3.30.160.40">
    <property type="entry name" value="Porphobilinogen deaminase, C-terminal domain"/>
    <property type="match status" value="1"/>
</dbReference>
<evidence type="ECO:0000259" key="8">
    <source>
        <dbReference type="Pfam" id="PF03900"/>
    </source>
</evidence>
<feature type="compositionally biased region" description="Acidic residues" evidence="6">
    <location>
        <begin position="368"/>
        <end position="383"/>
    </location>
</feature>
<dbReference type="SUPFAM" id="SSF53850">
    <property type="entry name" value="Periplasmic binding protein-like II"/>
    <property type="match status" value="2"/>
</dbReference>
<dbReference type="Proteomes" id="UP001430455">
    <property type="component" value="Unassembled WGS sequence"/>
</dbReference>
<protein>
    <recommendedName>
        <fullName evidence="5">Hydroxymethylbilane synthase</fullName>
        <ecNumber evidence="5">2.5.1.61</ecNumber>
    </recommendedName>
</protein>
<feature type="region of interest" description="Disordered" evidence="6">
    <location>
        <begin position="161"/>
        <end position="188"/>
    </location>
</feature>
<comment type="cofactor">
    <cofactor evidence="1">
        <name>dipyrromethane</name>
        <dbReference type="ChEBI" id="CHEBI:60342"/>
    </cofactor>
</comment>
<feature type="domain" description="Porphobilinogen deaminase N-terminal" evidence="7">
    <location>
        <begin position="218"/>
        <end position="268"/>
    </location>
</feature>
<proteinExistence type="inferred from homology"/>
<dbReference type="RefSeq" id="WP_220580884.1">
    <property type="nucleotide sequence ID" value="NZ_RKLT01000006.1"/>
</dbReference>
<dbReference type="PROSITE" id="PS00533">
    <property type="entry name" value="PORPHOBILINOGEN_DEAM"/>
    <property type="match status" value="1"/>
</dbReference>
<gene>
    <name evidence="9" type="primary">hemC</name>
    <name evidence="9" type="ORF">EGH23_15425</name>
</gene>
<dbReference type="GO" id="GO:0006783">
    <property type="term" value="P:heme biosynthetic process"/>
    <property type="evidence" value="ECO:0007669"/>
    <property type="project" value="TreeGrafter"/>
</dbReference>
<dbReference type="EMBL" id="RKLT01000006">
    <property type="protein sequence ID" value="MBX0296269.1"/>
    <property type="molecule type" value="Genomic_DNA"/>
</dbReference>
<comment type="caution">
    <text evidence="9">The sequence shown here is derived from an EMBL/GenBank/DDBJ whole genome shotgun (WGS) entry which is preliminary data.</text>
</comment>
<feature type="domain" description="Porphobilinogen deaminase N-terminal" evidence="7">
    <location>
        <begin position="8"/>
        <end position="160"/>
    </location>
</feature>
<feature type="region of interest" description="Disordered" evidence="6">
    <location>
        <begin position="361"/>
        <end position="383"/>
    </location>
</feature>
<dbReference type="NCBIfam" id="TIGR00212">
    <property type="entry name" value="hemC"/>
    <property type="match status" value="1"/>
</dbReference>
<evidence type="ECO:0000256" key="2">
    <source>
        <dbReference type="ARBA" id="ARBA00005638"/>
    </source>
</evidence>
<sequence>MTTRGDTLRLATRGSDLALRQAATVRDALASRRLTVELTEVETTGDQIRDELIHRLGKTGAFVRSLDEKVIAGELDAAVHSMKDMPTERPDELVVAGVPERAAAGDALVTPDGVELDDLPEGATVGTSSLRRRAQLLAERPDLTVEPLRGNVDTRIEKLLAPTLQREHQERHEAEQERKEHAGNDDDDYEFPYEQDVEAWFNGLSELERRAMGREPDVEYDAIVLARAGLDRAGLSHHVGTTELDTSAFVPAPGQGALAVTAVDGDLAVEIKDRIDHRRTRVETTVERTILAELGGGCVAPIGVYATLEGGVVHTNVRVLSRDGDEEVRVGRDLPVERHVSAAVDLAAELAERGADDLIAEAKRDAGAADDDAATAREEEEDA</sequence>
<dbReference type="InterPro" id="IPR022418">
    <property type="entry name" value="Porphobilinogen_deaminase_C"/>
</dbReference>